<dbReference type="SUPFAM" id="SSF49899">
    <property type="entry name" value="Concanavalin A-like lectins/glucanases"/>
    <property type="match status" value="1"/>
</dbReference>
<accession>A0A414L3L3</accession>
<organism evidence="8 9">
    <name type="scientific">Bacteroides intestinalis</name>
    <dbReference type="NCBI Taxonomy" id="329854"/>
    <lineage>
        <taxon>Bacteria</taxon>
        <taxon>Pseudomonadati</taxon>
        <taxon>Bacteroidota</taxon>
        <taxon>Bacteroidia</taxon>
        <taxon>Bacteroidales</taxon>
        <taxon>Bacteroidaceae</taxon>
        <taxon>Bacteroides</taxon>
    </lineage>
</organism>
<reference evidence="8 9" key="1">
    <citation type="submission" date="2018-08" db="EMBL/GenBank/DDBJ databases">
        <title>A genome reference for cultivated species of the human gut microbiota.</title>
        <authorList>
            <person name="Zou Y."/>
            <person name="Xue W."/>
            <person name="Luo G."/>
        </authorList>
    </citation>
    <scope>NUCLEOTIDE SEQUENCE [LARGE SCALE GENOMIC DNA]</scope>
    <source>
        <strain evidence="8 9">AM27-17</strain>
    </source>
</reference>
<dbReference type="Pfam" id="PF04616">
    <property type="entry name" value="Glyco_hydro_43"/>
    <property type="match status" value="1"/>
</dbReference>
<dbReference type="GO" id="GO:0005975">
    <property type="term" value="P:carbohydrate metabolic process"/>
    <property type="evidence" value="ECO:0007669"/>
    <property type="project" value="InterPro"/>
</dbReference>
<name>A0A414L3L3_9BACE</name>
<feature type="active site" description="Proton acceptor" evidence="4">
    <location>
        <position position="39"/>
    </location>
</feature>
<dbReference type="PANTHER" id="PTHR42812">
    <property type="entry name" value="BETA-XYLOSIDASE"/>
    <property type="match status" value="1"/>
</dbReference>
<dbReference type="AlphaFoldDB" id="A0A414L3L3"/>
<evidence type="ECO:0000256" key="6">
    <source>
        <dbReference type="RuleBase" id="RU361187"/>
    </source>
</evidence>
<dbReference type="Gene3D" id="2.115.10.20">
    <property type="entry name" value="Glycosyl hydrolase domain, family 43"/>
    <property type="match status" value="1"/>
</dbReference>
<dbReference type="InterPro" id="IPR023296">
    <property type="entry name" value="Glyco_hydro_beta-prop_sf"/>
</dbReference>
<protein>
    <submittedName>
        <fullName evidence="8">Glycoside hydrolase family 43 protein</fullName>
    </submittedName>
</protein>
<dbReference type="InterPro" id="IPR051795">
    <property type="entry name" value="Glycosyl_Hydrlase_43"/>
</dbReference>
<evidence type="ECO:0000256" key="2">
    <source>
        <dbReference type="ARBA" id="ARBA00022801"/>
    </source>
</evidence>
<dbReference type="GO" id="GO:0004553">
    <property type="term" value="F:hydrolase activity, hydrolyzing O-glycosyl compounds"/>
    <property type="evidence" value="ECO:0007669"/>
    <property type="project" value="InterPro"/>
</dbReference>
<evidence type="ECO:0000259" key="7">
    <source>
        <dbReference type="Pfam" id="PF17851"/>
    </source>
</evidence>
<dbReference type="InterPro" id="IPR041542">
    <property type="entry name" value="GH43_C2"/>
</dbReference>
<dbReference type="SUPFAM" id="SSF75005">
    <property type="entry name" value="Arabinanase/levansucrase/invertase"/>
    <property type="match status" value="1"/>
</dbReference>
<keyword evidence="2 6" id="KW-0378">Hydrolase</keyword>
<evidence type="ECO:0000313" key="8">
    <source>
        <dbReference type="EMBL" id="RHE89232.1"/>
    </source>
</evidence>
<dbReference type="PANTHER" id="PTHR42812:SF12">
    <property type="entry name" value="BETA-XYLOSIDASE-RELATED"/>
    <property type="match status" value="1"/>
</dbReference>
<gene>
    <name evidence="8" type="ORF">DW712_19285</name>
</gene>
<comment type="caution">
    <text evidence="8">The sequence shown here is derived from an EMBL/GenBank/DDBJ whole genome shotgun (WGS) entry which is preliminary data.</text>
</comment>
<evidence type="ECO:0000256" key="3">
    <source>
        <dbReference type="ARBA" id="ARBA00023295"/>
    </source>
</evidence>
<dbReference type="InterPro" id="IPR013320">
    <property type="entry name" value="ConA-like_dom_sf"/>
</dbReference>
<feature type="active site" description="Proton donor" evidence="4">
    <location>
        <position position="207"/>
    </location>
</feature>
<keyword evidence="3 6" id="KW-0326">Glycosidase</keyword>
<dbReference type="InterPro" id="IPR006710">
    <property type="entry name" value="Glyco_hydro_43"/>
</dbReference>
<evidence type="ECO:0000256" key="5">
    <source>
        <dbReference type="PIRSR" id="PIRSR606710-2"/>
    </source>
</evidence>
<dbReference type="EMBL" id="QSKV01000015">
    <property type="protein sequence ID" value="RHE89232.1"/>
    <property type="molecule type" value="Genomic_DNA"/>
</dbReference>
<dbReference type="RefSeq" id="WP_118223337.1">
    <property type="nucleotide sequence ID" value="NZ_JADNIJ010000002.1"/>
</dbReference>
<dbReference type="Gene3D" id="2.60.120.200">
    <property type="match status" value="1"/>
</dbReference>
<sequence>MTTFKLYCILFFISFSFYLKGQDIPATFRNPILSGFNPDPSICRVNDDYYMVTSSFTWYPGIPVYHSKDLVNWEIIGHALDRPDMIDMNGLNDNYGIWAVTIRFHNGIFYLITTANNSGGNFYLTATDPRGPWSDPVWLKDAPGIDPSLFWDDDGRCYYIGNRWDFKSEWPGQCAVWMQELDLDRQQFVGERKTLAYGHANNATHAEGPHLYKINGKYLLLMAEGGAGYHHAVTVHHSDSLWGPYVADKTNPVLTHRHLGKQHPIQNPGHADLVQTQHGDWYSVVLGVRKIKGYTPLARETFLCKVEFEGSTPIYNPGYGMLLSEQERPNLPWTPMKSEPDIDDFKNNRLAPGWYNVRIPQKKIYDLENEQLALSLQPEVIDSLVHAAMMIRRIKHHTFTSMTKLNFHTKKDNEEAGLVVYRTANGYYTLMKDKYGIVLTKKYLGEKKVIQRIPYSKNEVYLKVTADSLNVNFSFGETKEQMTRIGGMQSLNAISDNTFNKFNGPGLGVYATSNGKPSKTKAFYSWFEYEQGLPLY</sequence>
<evidence type="ECO:0000313" key="9">
    <source>
        <dbReference type="Proteomes" id="UP000285650"/>
    </source>
</evidence>
<comment type="similarity">
    <text evidence="1 6">Belongs to the glycosyl hydrolase 43 family.</text>
</comment>
<dbReference type="Pfam" id="PF17851">
    <property type="entry name" value="GH43_C2"/>
    <property type="match status" value="1"/>
</dbReference>
<dbReference type="Proteomes" id="UP000285650">
    <property type="component" value="Unassembled WGS sequence"/>
</dbReference>
<dbReference type="CDD" id="cd18617">
    <property type="entry name" value="GH43_XynB-like"/>
    <property type="match status" value="1"/>
</dbReference>
<proteinExistence type="inferred from homology"/>
<feature type="domain" description="Beta-xylosidase C-terminal Concanavalin A-like" evidence="7">
    <location>
        <begin position="343"/>
        <end position="530"/>
    </location>
</feature>
<evidence type="ECO:0000256" key="4">
    <source>
        <dbReference type="PIRSR" id="PIRSR606710-1"/>
    </source>
</evidence>
<feature type="site" description="Important for catalytic activity, responsible for pKa modulation of the active site Glu and correct orientation of both the proton donor and substrate" evidence="5">
    <location>
        <position position="146"/>
    </location>
</feature>
<evidence type="ECO:0000256" key="1">
    <source>
        <dbReference type="ARBA" id="ARBA00009865"/>
    </source>
</evidence>